<accession>A0A6A4SDS4</accession>
<evidence type="ECO:0000256" key="3">
    <source>
        <dbReference type="ARBA" id="ARBA00022833"/>
    </source>
</evidence>
<dbReference type="InterPro" id="IPR006574">
    <property type="entry name" value="PRY"/>
</dbReference>
<dbReference type="InterPro" id="IPR051051">
    <property type="entry name" value="E3_ubiq-ligase_TRIM/RNF"/>
</dbReference>
<dbReference type="InterPro" id="IPR001870">
    <property type="entry name" value="B30.2/SPRY"/>
</dbReference>
<dbReference type="SMART" id="SM00589">
    <property type="entry name" value="PRY"/>
    <property type="match status" value="1"/>
</dbReference>
<dbReference type="SMART" id="SM00336">
    <property type="entry name" value="BBOX"/>
    <property type="match status" value="1"/>
</dbReference>
<protein>
    <recommendedName>
        <fullName evidence="10">Tripartite motif-containing protein 16-like</fullName>
    </recommendedName>
</protein>
<feature type="domain" description="B box-type" evidence="6">
    <location>
        <begin position="58"/>
        <end position="98"/>
    </location>
</feature>
<keyword evidence="2 4" id="KW-0863">Zinc-finger</keyword>
<reference evidence="8 9" key="1">
    <citation type="submission" date="2019-06" db="EMBL/GenBank/DDBJ databases">
        <title>Draft genomes of female and male turbot (Scophthalmus maximus).</title>
        <authorList>
            <person name="Xu H."/>
            <person name="Xu X.-W."/>
            <person name="Shao C."/>
            <person name="Chen S."/>
        </authorList>
    </citation>
    <scope>NUCLEOTIDE SEQUENCE [LARGE SCALE GENOMIC DNA]</scope>
    <source>
        <strain evidence="8">Ysfricsl-2016a</strain>
        <tissue evidence="8">Blood</tissue>
    </source>
</reference>
<evidence type="ECO:0000256" key="2">
    <source>
        <dbReference type="ARBA" id="ARBA00022771"/>
    </source>
</evidence>
<evidence type="ECO:0000259" key="7">
    <source>
        <dbReference type="PROSITE" id="PS50188"/>
    </source>
</evidence>
<dbReference type="SUPFAM" id="SSF57845">
    <property type="entry name" value="B-box zinc-binding domain"/>
    <property type="match status" value="1"/>
</dbReference>
<dbReference type="PROSITE" id="PS50188">
    <property type="entry name" value="B302_SPRY"/>
    <property type="match status" value="1"/>
</dbReference>
<sequence length="499" mass="55766">MAKSTVLVEAMEKLRTNSLRRSSSTAASSAPPSMPVYLEVLPDVVARQGSVYPQLPTVDPRLCPRHNRPLDLFCQEDQECVCEVCCQHGHGGHRVFKPQDERKERQKELVQMQAEVQSRIQETEKKLNELPHVARQHKALVQALEQESTDLFADLVKTASLTGTQVGDLLVGHETSVGSQVEGQMHRLEQEVAQLRWKSEELSGLADMQDHACFLKTGATGESVLGHVEAMVASVRSAMKELQTKKNCSFFAVNHGPVASTPDGAVAGATTADNREPAGAQNTVYETMTDPPPLPSPRPQTPPATVELNPEPKSREEMLKFRFEPTMDPNTAYRRIQLSNGGHKATMRAENLNPPDHPERFDFWRQVLCTEALAGSPYYWEVEWAGQKVTVGVAYREMERKSSEDKSRFGHNPQSWSLYWSGTGFSFWHDGQEKLLGSPKAKRIGVYLDQHAGILAFYRIANDQADLIHRYQTQFTGPLYPGFRFWAGVGAKVTVCRLD</sequence>
<feature type="domain" description="B30.2/SPRY" evidence="7">
    <location>
        <begin position="305"/>
        <end position="499"/>
    </location>
</feature>
<dbReference type="InterPro" id="IPR003877">
    <property type="entry name" value="SPRY_dom"/>
</dbReference>
<dbReference type="SMART" id="SM00449">
    <property type="entry name" value="SPRY"/>
    <property type="match status" value="1"/>
</dbReference>
<dbReference type="Gene3D" id="2.60.120.920">
    <property type="match status" value="1"/>
</dbReference>
<dbReference type="Pfam" id="PF25600">
    <property type="entry name" value="TRIM_CC"/>
    <property type="match status" value="1"/>
</dbReference>
<evidence type="ECO:0000256" key="4">
    <source>
        <dbReference type="PROSITE-ProRule" id="PRU00024"/>
    </source>
</evidence>
<dbReference type="PROSITE" id="PS50119">
    <property type="entry name" value="ZF_BBOX"/>
    <property type="match status" value="1"/>
</dbReference>
<dbReference type="SUPFAM" id="SSF49899">
    <property type="entry name" value="Concanavalin A-like lectins/glucanases"/>
    <property type="match status" value="1"/>
</dbReference>
<gene>
    <name evidence="8" type="ORF">F2P81_017450</name>
</gene>
<dbReference type="InterPro" id="IPR058030">
    <property type="entry name" value="TRIM8/14/16/25/29/45/65_CC"/>
</dbReference>
<dbReference type="Pfam" id="PF13765">
    <property type="entry name" value="PRY"/>
    <property type="match status" value="1"/>
</dbReference>
<evidence type="ECO:0000256" key="5">
    <source>
        <dbReference type="SAM" id="MobiDB-lite"/>
    </source>
</evidence>
<dbReference type="Gene3D" id="3.30.160.60">
    <property type="entry name" value="Classic Zinc Finger"/>
    <property type="match status" value="1"/>
</dbReference>
<evidence type="ECO:0008006" key="10">
    <source>
        <dbReference type="Google" id="ProtNLM"/>
    </source>
</evidence>
<dbReference type="InterPro" id="IPR013320">
    <property type="entry name" value="ConA-like_dom_sf"/>
</dbReference>
<dbReference type="GO" id="GO:0005737">
    <property type="term" value="C:cytoplasm"/>
    <property type="evidence" value="ECO:0007669"/>
    <property type="project" value="UniProtKB-ARBA"/>
</dbReference>
<evidence type="ECO:0000313" key="8">
    <source>
        <dbReference type="EMBL" id="KAF0030719.1"/>
    </source>
</evidence>
<dbReference type="InterPro" id="IPR043136">
    <property type="entry name" value="B30.2/SPRY_sf"/>
</dbReference>
<feature type="compositionally biased region" description="Pro residues" evidence="5">
    <location>
        <begin position="290"/>
        <end position="302"/>
    </location>
</feature>
<evidence type="ECO:0000313" key="9">
    <source>
        <dbReference type="Proteomes" id="UP000438429"/>
    </source>
</evidence>
<dbReference type="CDD" id="cd19769">
    <property type="entry name" value="Bbox2_TRIM16-like"/>
    <property type="match status" value="1"/>
</dbReference>
<dbReference type="Pfam" id="PF00622">
    <property type="entry name" value="SPRY"/>
    <property type="match status" value="1"/>
</dbReference>
<proteinExistence type="predicted"/>
<keyword evidence="3" id="KW-0862">Zinc</keyword>
<comment type="caution">
    <text evidence="8">The sequence shown here is derived from an EMBL/GenBank/DDBJ whole genome shotgun (WGS) entry which is preliminary data.</text>
</comment>
<dbReference type="PRINTS" id="PR01407">
    <property type="entry name" value="BUTYPHLNCDUF"/>
</dbReference>
<name>A0A6A4SDS4_SCOMX</name>
<organism evidence="8 9">
    <name type="scientific">Scophthalmus maximus</name>
    <name type="common">Turbot</name>
    <name type="synonym">Psetta maxima</name>
    <dbReference type="NCBI Taxonomy" id="52904"/>
    <lineage>
        <taxon>Eukaryota</taxon>
        <taxon>Metazoa</taxon>
        <taxon>Chordata</taxon>
        <taxon>Craniata</taxon>
        <taxon>Vertebrata</taxon>
        <taxon>Euteleostomi</taxon>
        <taxon>Actinopterygii</taxon>
        <taxon>Neopterygii</taxon>
        <taxon>Teleostei</taxon>
        <taxon>Neoteleostei</taxon>
        <taxon>Acanthomorphata</taxon>
        <taxon>Carangaria</taxon>
        <taxon>Pleuronectiformes</taxon>
        <taxon>Pleuronectoidei</taxon>
        <taxon>Scophthalmidae</taxon>
        <taxon>Scophthalmus</taxon>
    </lineage>
</organism>
<dbReference type="GO" id="GO:0008270">
    <property type="term" value="F:zinc ion binding"/>
    <property type="evidence" value="ECO:0007669"/>
    <property type="project" value="UniProtKB-KW"/>
</dbReference>
<dbReference type="PANTHER" id="PTHR25465:SF14">
    <property type="entry name" value="E3 UBIQUITIN-PROTEIN LIGASE TRIM65"/>
    <property type="match status" value="1"/>
</dbReference>
<dbReference type="PANTHER" id="PTHR25465">
    <property type="entry name" value="B-BOX DOMAIN CONTAINING"/>
    <property type="match status" value="1"/>
</dbReference>
<dbReference type="CDD" id="cd16040">
    <property type="entry name" value="SPRY_PRY_SNTX"/>
    <property type="match status" value="1"/>
</dbReference>
<dbReference type="InterPro" id="IPR003879">
    <property type="entry name" value="Butyrophylin_SPRY"/>
</dbReference>
<dbReference type="InterPro" id="IPR000315">
    <property type="entry name" value="Znf_B-box"/>
</dbReference>
<dbReference type="Pfam" id="PF00643">
    <property type="entry name" value="zf-B_box"/>
    <property type="match status" value="1"/>
</dbReference>
<dbReference type="EMBL" id="VEVO01000015">
    <property type="protein sequence ID" value="KAF0030719.1"/>
    <property type="molecule type" value="Genomic_DNA"/>
</dbReference>
<dbReference type="AlphaFoldDB" id="A0A6A4SDS4"/>
<evidence type="ECO:0000256" key="1">
    <source>
        <dbReference type="ARBA" id="ARBA00022723"/>
    </source>
</evidence>
<dbReference type="Proteomes" id="UP000438429">
    <property type="component" value="Unassembled WGS sequence"/>
</dbReference>
<evidence type="ECO:0000259" key="6">
    <source>
        <dbReference type="PROSITE" id="PS50119"/>
    </source>
</evidence>
<keyword evidence="1" id="KW-0479">Metal-binding</keyword>
<feature type="region of interest" description="Disordered" evidence="5">
    <location>
        <begin position="289"/>
        <end position="311"/>
    </location>
</feature>